<accession>G3A2C3</accession>
<keyword evidence="1" id="KW-0812">Transmembrane</keyword>
<keyword evidence="1" id="KW-1133">Transmembrane helix</keyword>
<gene>
    <name evidence="2" type="ORF">RALSY_20165</name>
</gene>
<dbReference type="AlphaFoldDB" id="G3A2C3"/>
<reference evidence="2" key="2">
    <citation type="submission" date="2011-04" db="EMBL/GenBank/DDBJ databases">
        <authorList>
            <person name="Genoscope - CEA"/>
        </authorList>
    </citation>
    <scope>NUCLEOTIDE SEQUENCE</scope>
    <source>
        <strain evidence="2">R24</strain>
    </source>
</reference>
<keyword evidence="1" id="KW-0472">Membrane</keyword>
<name>G3A2C3_9RALS</name>
<feature type="transmembrane region" description="Helical" evidence="1">
    <location>
        <begin position="27"/>
        <end position="48"/>
    </location>
</feature>
<dbReference type="EMBL" id="FR854087">
    <property type="protein sequence ID" value="CCA85559.1"/>
    <property type="molecule type" value="Genomic_DNA"/>
</dbReference>
<feature type="transmembrane region" description="Helical" evidence="1">
    <location>
        <begin position="68"/>
        <end position="89"/>
    </location>
</feature>
<evidence type="ECO:0000313" key="2">
    <source>
        <dbReference type="EMBL" id="CCA85559.1"/>
    </source>
</evidence>
<sequence>MIDVILSGLIGGLLGPTMVRWLRRYRYWAIFLVAMLMAHVALFVAGAFEKGINSAIRSTIDNTFTPVGILVPAGIGALAVIVAFVGSVLSPKNGGS</sequence>
<organism evidence="2">
    <name type="scientific">Ralstonia syzygii R24</name>
    <dbReference type="NCBI Taxonomy" id="907261"/>
    <lineage>
        <taxon>Bacteria</taxon>
        <taxon>Pseudomonadati</taxon>
        <taxon>Pseudomonadota</taxon>
        <taxon>Betaproteobacteria</taxon>
        <taxon>Burkholderiales</taxon>
        <taxon>Burkholderiaceae</taxon>
        <taxon>Ralstonia</taxon>
        <taxon>Ralstonia solanacearum species complex</taxon>
    </lineage>
</organism>
<evidence type="ECO:0000256" key="1">
    <source>
        <dbReference type="SAM" id="Phobius"/>
    </source>
</evidence>
<protein>
    <submittedName>
        <fullName evidence="2">Putative permease</fullName>
    </submittedName>
</protein>
<reference evidence="2" key="1">
    <citation type="journal article" date="2011" name="PLoS ONE">
        <title>Ralstonia syzygii, the Blood Disease Bacterium and some Asian R. solanacearum strains form a single genomic species despite divergent lifestyles.</title>
        <authorList>
            <person name="Remenant B."/>
            <person name="de Cambiaire J.C."/>
            <person name="Cellier G."/>
            <person name="Jacobs J.M."/>
            <person name="Mangenot S."/>
            <person name="Barbe V."/>
            <person name="Lajus A."/>
            <person name="Vallenet D."/>
            <person name="Medigue C."/>
            <person name="Fegan M."/>
            <person name="Allen C."/>
            <person name="Prior P."/>
        </authorList>
    </citation>
    <scope>NUCLEOTIDE SEQUENCE</scope>
    <source>
        <strain evidence="2">R24</strain>
    </source>
</reference>
<dbReference type="RefSeq" id="WP_197333309.1">
    <property type="nucleotide sequence ID" value="NZ_CP115944.1"/>
</dbReference>
<proteinExistence type="predicted"/>